<name>B3FN82_AERHY</name>
<evidence type="ECO:0000256" key="1">
    <source>
        <dbReference type="SAM" id="Phobius"/>
    </source>
</evidence>
<accession>B3FN82</accession>
<feature type="transmembrane region" description="Helical" evidence="1">
    <location>
        <begin position="133"/>
        <end position="151"/>
    </location>
</feature>
<feature type="transmembrane region" description="Helical" evidence="1">
    <location>
        <begin position="196"/>
        <end position="220"/>
    </location>
</feature>
<feature type="transmembrane region" description="Helical" evidence="1">
    <location>
        <begin position="163"/>
        <end position="184"/>
    </location>
</feature>
<protein>
    <submittedName>
        <fullName evidence="2">Wzy</fullName>
    </submittedName>
</protein>
<sequence>MKTTRFPMLLPSGWLIVIALPSLLMIFSTASSFSAGILLSSLLIMSIFFMHSVLHGQSSHAVHSMRNVHWLVGFLVFVMAHFYILNLTEFNFNLVDINRFALSYITLIFVLVCALSIATTLRTVNDEYFHQSCMMISLLLLFNAFISLSKVDIFGTGLAKPTFIYLEPSHFALVAAPFISYYCLTTTRVKSISVLFFVAAWAGYIQNFTMLLAALIAFVLSTRRNLAVSLLALLLMASLLFIFIDEDSLSYFNDRLSFSSSSNNLSVLVLYQGWENAIKTLTQLSWLGGGFQQFGITTLTGEAGIKIHQLLGFDINQFDGGSTAPKIVGEFGFFGLMMIAVYLISIIVYFMRIRSRSIESKVELFASTVLITSMLEFFVRGVGYFSPSLFMLAVSVFYLSDKIRIENIPRGNKAS</sequence>
<feature type="transmembrane region" description="Helical" evidence="1">
    <location>
        <begin position="226"/>
        <end position="244"/>
    </location>
</feature>
<feature type="transmembrane region" description="Helical" evidence="1">
    <location>
        <begin position="331"/>
        <end position="350"/>
    </location>
</feature>
<keyword evidence="1" id="KW-1133">Transmembrane helix</keyword>
<reference evidence="2" key="2">
    <citation type="submission" date="2010-10" db="EMBL/GenBank/DDBJ databases">
        <authorList>
            <person name="Jimenez N."/>
            <person name="Canals R."/>
            <person name="Salo M.T."/>
            <person name="Vilches S."/>
            <person name="Merino S."/>
            <person name="Tomas J.M."/>
        </authorList>
    </citation>
    <scope>NUCLEOTIDE SEQUENCE</scope>
    <source>
        <strain evidence="2">AH-3</strain>
    </source>
</reference>
<dbReference type="EMBL" id="EU274663">
    <property type="protein sequence ID" value="ABX39504.1"/>
    <property type="molecule type" value="Genomic_DNA"/>
</dbReference>
<reference evidence="2" key="1">
    <citation type="journal article" date="2008" name="J. Bacteriol.">
        <title>The Aeromonas hydrophila wb*O34 gene cluster: genetics and temperature regulation.</title>
        <authorList>
            <person name="Jimenez N."/>
            <person name="Canals R."/>
            <person name="Salo M.T."/>
            <person name="Vilches S."/>
            <person name="Merino S."/>
            <person name="Tomas J.M."/>
        </authorList>
    </citation>
    <scope>NUCLEOTIDE SEQUENCE</scope>
    <source>
        <strain evidence="2">AH-3</strain>
    </source>
</reference>
<gene>
    <name evidence="2" type="primary">wzy</name>
</gene>
<feature type="transmembrane region" description="Helical" evidence="1">
    <location>
        <begin position="7"/>
        <end position="27"/>
    </location>
</feature>
<feature type="transmembrane region" description="Helical" evidence="1">
    <location>
        <begin position="384"/>
        <end position="400"/>
    </location>
</feature>
<feature type="transmembrane region" description="Helical" evidence="1">
    <location>
        <begin position="33"/>
        <end position="56"/>
    </location>
</feature>
<feature type="transmembrane region" description="Helical" evidence="1">
    <location>
        <begin position="100"/>
        <end position="121"/>
    </location>
</feature>
<keyword evidence="1" id="KW-0812">Transmembrane</keyword>
<feature type="transmembrane region" description="Helical" evidence="1">
    <location>
        <begin position="68"/>
        <end position="88"/>
    </location>
</feature>
<dbReference type="AlphaFoldDB" id="B3FN82"/>
<keyword evidence="1" id="KW-0472">Membrane</keyword>
<organism evidence="2">
    <name type="scientific">Aeromonas hydrophila</name>
    <dbReference type="NCBI Taxonomy" id="644"/>
    <lineage>
        <taxon>Bacteria</taxon>
        <taxon>Pseudomonadati</taxon>
        <taxon>Pseudomonadota</taxon>
        <taxon>Gammaproteobacteria</taxon>
        <taxon>Aeromonadales</taxon>
        <taxon>Aeromonadaceae</taxon>
        <taxon>Aeromonas</taxon>
    </lineage>
</organism>
<evidence type="ECO:0000313" key="2">
    <source>
        <dbReference type="EMBL" id="ABX39504.1"/>
    </source>
</evidence>
<proteinExistence type="predicted"/>